<evidence type="ECO:0000256" key="4">
    <source>
        <dbReference type="ARBA" id="ARBA00022603"/>
    </source>
</evidence>
<gene>
    <name evidence="10" type="ORF">SAMN05421508_103367</name>
</gene>
<evidence type="ECO:0000313" key="10">
    <source>
        <dbReference type="EMBL" id="SOD94127.1"/>
    </source>
</evidence>
<evidence type="ECO:0000256" key="8">
    <source>
        <dbReference type="ARBA" id="ARBA00049348"/>
    </source>
</evidence>
<reference evidence="10 11" key="1">
    <citation type="submission" date="2017-09" db="EMBL/GenBank/DDBJ databases">
        <authorList>
            <person name="Ehlers B."/>
            <person name="Leendertz F.H."/>
        </authorList>
    </citation>
    <scope>NUCLEOTIDE SEQUENCE [LARGE SCALE GENOMIC DNA]</scope>
    <source>
        <strain evidence="10 11">USBA 140</strain>
    </source>
</reference>
<feature type="domain" description="Methylated-DNA-[protein]-cysteine S-methyltransferase DNA binding" evidence="9">
    <location>
        <begin position="59"/>
        <end position="139"/>
    </location>
</feature>
<dbReference type="SUPFAM" id="SSF46767">
    <property type="entry name" value="Methylated DNA-protein cysteine methyltransferase, C-terminal domain"/>
    <property type="match status" value="1"/>
</dbReference>
<keyword evidence="4 10" id="KW-0489">Methyltransferase</keyword>
<dbReference type="EC" id="2.1.1.63" evidence="3"/>
<dbReference type="Pfam" id="PF01035">
    <property type="entry name" value="DNA_binding_1"/>
    <property type="match status" value="1"/>
</dbReference>
<dbReference type="PANTHER" id="PTHR10815:SF5">
    <property type="entry name" value="METHYLATED-DNA--PROTEIN-CYSTEINE METHYLTRANSFERASE"/>
    <property type="match status" value="1"/>
</dbReference>
<evidence type="ECO:0000313" key="11">
    <source>
        <dbReference type="Proteomes" id="UP000219621"/>
    </source>
</evidence>
<dbReference type="InterPro" id="IPR036217">
    <property type="entry name" value="MethylDNA_cys_MeTrfase_DNAb"/>
</dbReference>
<name>A0A286GF28_9PROT</name>
<dbReference type="FunFam" id="1.10.10.10:FF:000214">
    <property type="entry name" value="Methylated-DNA--protein-cysteine methyltransferase"/>
    <property type="match status" value="1"/>
</dbReference>
<evidence type="ECO:0000259" key="9">
    <source>
        <dbReference type="Pfam" id="PF01035"/>
    </source>
</evidence>
<evidence type="ECO:0000256" key="2">
    <source>
        <dbReference type="ARBA" id="ARBA00008711"/>
    </source>
</evidence>
<dbReference type="GO" id="GO:0006281">
    <property type="term" value="P:DNA repair"/>
    <property type="evidence" value="ECO:0007669"/>
    <property type="project" value="UniProtKB-KW"/>
</dbReference>
<dbReference type="AlphaFoldDB" id="A0A286GF28"/>
<dbReference type="GO" id="GO:0003908">
    <property type="term" value="F:methylated-DNA-[protein]-cysteine S-methyltransferase activity"/>
    <property type="evidence" value="ECO:0007669"/>
    <property type="project" value="UniProtKB-EC"/>
</dbReference>
<proteinExistence type="inferred from homology"/>
<evidence type="ECO:0000256" key="5">
    <source>
        <dbReference type="ARBA" id="ARBA00022679"/>
    </source>
</evidence>
<evidence type="ECO:0000256" key="7">
    <source>
        <dbReference type="ARBA" id="ARBA00023204"/>
    </source>
</evidence>
<dbReference type="InterPro" id="IPR014048">
    <property type="entry name" value="MethylDNA_cys_MeTrfase_DNA-bd"/>
</dbReference>
<sequence>MVADFADSGLRLDGLIGKAFKNKPQELDVPAVFRDRFTRYFNGEIAALDGVPVAPVGTPFQLAMWRGLRAVPPGERLTYGAMAARLGLSATAARAVGRANALNPISVVIPCHRLTGADGTLTGYAGGLHRKAWLLRHEGRLV</sequence>
<dbReference type="GO" id="GO:0032259">
    <property type="term" value="P:methylation"/>
    <property type="evidence" value="ECO:0007669"/>
    <property type="project" value="UniProtKB-KW"/>
</dbReference>
<dbReference type="InterPro" id="IPR036388">
    <property type="entry name" value="WH-like_DNA-bd_sf"/>
</dbReference>
<evidence type="ECO:0000256" key="1">
    <source>
        <dbReference type="ARBA" id="ARBA00001286"/>
    </source>
</evidence>
<dbReference type="PANTHER" id="PTHR10815">
    <property type="entry name" value="METHYLATED-DNA--PROTEIN-CYSTEINE METHYLTRANSFERASE"/>
    <property type="match status" value="1"/>
</dbReference>
<comment type="catalytic activity">
    <reaction evidence="1">
        <text>a 4-O-methyl-thymidine in DNA + L-cysteinyl-[protein] = a thymidine in DNA + S-methyl-L-cysteinyl-[protein]</text>
        <dbReference type="Rhea" id="RHEA:53428"/>
        <dbReference type="Rhea" id="RHEA-COMP:10131"/>
        <dbReference type="Rhea" id="RHEA-COMP:10132"/>
        <dbReference type="Rhea" id="RHEA-COMP:13555"/>
        <dbReference type="Rhea" id="RHEA-COMP:13556"/>
        <dbReference type="ChEBI" id="CHEBI:29950"/>
        <dbReference type="ChEBI" id="CHEBI:82612"/>
        <dbReference type="ChEBI" id="CHEBI:137386"/>
        <dbReference type="ChEBI" id="CHEBI:137387"/>
        <dbReference type="EC" id="2.1.1.63"/>
    </reaction>
</comment>
<protein>
    <recommendedName>
        <fullName evidence="3">methylated-DNA--[protein]-cysteine S-methyltransferase</fullName>
        <ecNumber evidence="3">2.1.1.63</ecNumber>
    </recommendedName>
</protein>
<organism evidence="10 11">
    <name type="scientific">Caenispirillum bisanense</name>
    <dbReference type="NCBI Taxonomy" id="414052"/>
    <lineage>
        <taxon>Bacteria</taxon>
        <taxon>Pseudomonadati</taxon>
        <taxon>Pseudomonadota</taxon>
        <taxon>Alphaproteobacteria</taxon>
        <taxon>Rhodospirillales</taxon>
        <taxon>Novispirillaceae</taxon>
        <taxon>Caenispirillum</taxon>
    </lineage>
</organism>
<dbReference type="CDD" id="cd06445">
    <property type="entry name" value="ATase"/>
    <property type="match status" value="1"/>
</dbReference>
<evidence type="ECO:0000256" key="6">
    <source>
        <dbReference type="ARBA" id="ARBA00022763"/>
    </source>
</evidence>
<keyword evidence="11" id="KW-1185">Reference proteome</keyword>
<accession>A0A286GF28</accession>
<dbReference type="EMBL" id="OCNJ01000003">
    <property type="protein sequence ID" value="SOD94127.1"/>
    <property type="molecule type" value="Genomic_DNA"/>
</dbReference>
<dbReference type="NCBIfam" id="TIGR00589">
    <property type="entry name" value="ogt"/>
    <property type="match status" value="1"/>
</dbReference>
<dbReference type="Proteomes" id="UP000219621">
    <property type="component" value="Unassembled WGS sequence"/>
</dbReference>
<comment type="catalytic activity">
    <reaction evidence="8">
        <text>a 6-O-methyl-2'-deoxyguanosine in DNA + L-cysteinyl-[protein] = S-methyl-L-cysteinyl-[protein] + a 2'-deoxyguanosine in DNA</text>
        <dbReference type="Rhea" id="RHEA:24000"/>
        <dbReference type="Rhea" id="RHEA-COMP:10131"/>
        <dbReference type="Rhea" id="RHEA-COMP:10132"/>
        <dbReference type="Rhea" id="RHEA-COMP:11367"/>
        <dbReference type="Rhea" id="RHEA-COMP:11368"/>
        <dbReference type="ChEBI" id="CHEBI:29950"/>
        <dbReference type="ChEBI" id="CHEBI:82612"/>
        <dbReference type="ChEBI" id="CHEBI:85445"/>
        <dbReference type="ChEBI" id="CHEBI:85448"/>
        <dbReference type="EC" id="2.1.1.63"/>
    </reaction>
</comment>
<keyword evidence="7" id="KW-0234">DNA repair</keyword>
<keyword evidence="5 10" id="KW-0808">Transferase</keyword>
<evidence type="ECO:0000256" key="3">
    <source>
        <dbReference type="ARBA" id="ARBA00011918"/>
    </source>
</evidence>
<comment type="similarity">
    <text evidence="2">Belongs to the MGMT family.</text>
</comment>
<keyword evidence="6" id="KW-0227">DNA damage</keyword>
<dbReference type="Gene3D" id="1.10.10.10">
    <property type="entry name" value="Winged helix-like DNA-binding domain superfamily/Winged helix DNA-binding domain"/>
    <property type="match status" value="1"/>
</dbReference>